<reference evidence="2 4" key="1">
    <citation type="submission" date="2018-09" db="EMBL/GenBank/DDBJ databases">
        <title>Genomic investigation of the strawberry pathogen Phytophthora fragariae indicates pathogenicity is determined by transcriptional variation in three key races.</title>
        <authorList>
            <person name="Adams T.M."/>
            <person name="Armitage A.D."/>
            <person name="Sobczyk M.K."/>
            <person name="Bates H.J."/>
            <person name="Dunwell J.M."/>
            <person name="Nellist C.F."/>
            <person name="Harrison R.J."/>
        </authorList>
    </citation>
    <scope>NUCLEOTIDE SEQUENCE [LARGE SCALE GENOMIC DNA]</scope>
    <source>
        <strain evidence="2 4">SCRP249</strain>
        <strain evidence="3 5">SCRP333</strain>
    </source>
</reference>
<evidence type="ECO:0008006" key="6">
    <source>
        <dbReference type="Google" id="ProtNLM"/>
    </source>
</evidence>
<keyword evidence="1" id="KW-0732">Signal</keyword>
<dbReference type="Proteomes" id="UP000434957">
    <property type="component" value="Unassembled WGS sequence"/>
</dbReference>
<evidence type="ECO:0000313" key="4">
    <source>
        <dbReference type="Proteomes" id="UP000429607"/>
    </source>
</evidence>
<dbReference type="AlphaFoldDB" id="A0A6A3M6Y6"/>
<dbReference type="EMBL" id="QXFT01000557">
    <property type="protein sequence ID" value="KAE9340840.1"/>
    <property type="molecule type" value="Genomic_DNA"/>
</dbReference>
<evidence type="ECO:0000313" key="5">
    <source>
        <dbReference type="Proteomes" id="UP000434957"/>
    </source>
</evidence>
<evidence type="ECO:0000313" key="3">
    <source>
        <dbReference type="EMBL" id="KAE9340840.1"/>
    </source>
</evidence>
<dbReference type="EMBL" id="QXFV01000761">
    <property type="protein sequence ID" value="KAE9027336.1"/>
    <property type="molecule type" value="Genomic_DNA"/>
</dbReference>
<sequence>MNASTKVLALQILLDILLFFCPVKNRLPISASISACSCPPPISIPSLVSAGFGITLSCKYVSKNFCGGFRAPCVLVDQNLCSLCASALLYFP</sequence>
<gene>
    <name evidence="2" type="ORF">PR001_g11994</name>
    <name evidence="3" type="ORF">PR003_g10286</name>
</gene>
<keyword evidence="5" id="KW-1185">Reference proteome</keyword>
<feature type="signal peptide" evidence="1">
    <location>
        <begin position="1"/>
        <end position="25"/>
    </location>
</feature>
<evidence type="ECO:0000313" key="2">
    <source>
        <dbReference type="EMBL" id="KAE9027336.1"/>
    </source>
</evidence>
<name>A0A6A3M6Y6_9STRA</name>
<evidence type="ECO:0000256" key="1">
    <source>
        <dbReference type="SAM" id="SignalP"/>
    </source>
</evidence>
<comment type="caution">
    <text evidence="2">The sequence shown here is derived from an EMBL/GenBank/DDBJ whole genome shotgun (WGS) entry which is preliminary data.</text>
</comment>
<proteinExistence type="predicted"/>
<feature type="chain" id="PRO_5036165072" description="Secreted protein" evidence="1">
    <location>
        <begin position="26"/>
        <end position="92"/>
    </location>
</feature>
<accession>A0A6A3M6Y6</accession>
<protein>
    <recommendedName>
        <fullName evidence="6">Secreted protein</fullName>
    </recommendedName>
</protein>
<dbReference type="Proteomes" id="UP000429607">
    <property type="component" value="Unassembled WGS sequence"/>
</dbReference>
<organism evidence="2 4">
    <name type="scientific">Phytophthora rubi</name>
    <dbReference type="NCBI Taxonomy" id="129364"/>
    <lineage>
        <taxon>Eukaryota</taxon>
        <taxon>Sar</taxon>
        <taxon>Stramenopiles</taxon>
        <taxon>Oomycota</taxon>
        <taxon>Peronosporomycetes</taxon>
        <taxon>Peronosporales</taxon>
        <taxon>Peronosporaceae</taxon>
        <taxon>Phytophthora</taxon>
    </lineage>
</organism>